<protein>
    <submittedName>
        <fullName evidence="2">Fas apoptotic inhibitory molecule 1-like isoform X1</fullName>
    </submittedName>
</protein>
<dbReference type="PANTHER" id="PTHR13088">
    <property type="entry name" value="FAS APOPTOTIC INHIBITORY MOLECULE FAIM"/>
    <property type="match status" value="1"/>
</dbReference>
<keyword evidence="1" id="KW-1185">Reference proteome</keyword>
<evidence type="ECO:0000313" key="1">
    <source>
        <dbReference type="Proteomes" id="UP001652621"/>
    </source>
</evidence>
<dbReference type="Pfam" id="PF06905">
    <property type="entry name" value="FAIM1"/>
    <property type="match status" value="1"/>
</dbReference>
<dbReference type="InterPro" id="IPR010695">
    <property type="entry name" value="FAIM1"/>
</dbReference>
<dbReference type="InterPro" id="IPR038513">
    <property type="entry name" value="FAIM1_dom_sf"/>
</dbReference>
<dbReference type="PANTHER" id="PTHR13088:SF3">
    <property type="entry name" value="FAS APOPTOTIC INHIBITORY MOLECULE 1"/>
    <property type="match status" value="1"/>
</dbReference>
<dbReference type="Gene3D" id="2.40.128.180">
    <property type="match status" value="2"/>
</dbReference>
<dbReference type="Proteomes" id="UP001652621">
    <property type="component" value="Unplaced"/>
</dbReference>
<sequence>MQRLRQCGINTVAELHQWVVWEGHLKFRQYLEGAWDMSFLSPSLRLENLSTKPIMSLDHLPEEKRYNKNNIVAKWCAPINGKMYRIELEHGTTSGRRMIWVNGKEVLRRDWMFKLVGEDTFYIDQARCIIRVDPAPGFRYEYLLYIDGKSLDQYTDEQSKQYRLWVTTINGIQYRIMLELDTLNLYINDELCQDTAEFVEGGTNTTVLHNDVEFILQTRSSGNKHSGIRHTLLANHVEIPEAKIQEIMQEPCSILST</sequence>
<accession>A0ABM3UP53</accession>
<evidence type="ECO:0000313" key="2">
    <source>
        <dbReference type="RefSeq" id="XP_058975318.1"/>
    </source>
</evidence>
<dbReference type="GeneID" id="131800368"/>
<dbReference type="RefSeq" id="XP_058975318.1">
    <property type="nucleotide sequence ID" value="XM_059119335.1"/>
</dbReference>
<organism evidence="1 2">
    <name type="scientific">Musca domestica</name>
    <name type="common">House fly</name>
    <dbReference type="NCBI Taxonomy" id="7370"/>
    <lineage>
        <taxon>Eukaryota</taxon>
        <taxon>Metazoa</taxon>
        <taxon>Ecdysozoa</taxon>
        <taxon>Arthropoda</taxon>
        <taxon>Hexapoda</taxon>
        <taxon>Insecta</taxon>
        <taxon>Pterygota</taxon>
        <taxon>Neoptera</taxon>
        <taxon>Endopterygota</taxon>
        <taxon>Diptera</taxon>
        <taxon>Brachycera</taxon>
        <taxon>Muscomorpha</taxon>
        <taxon>Muscoidea</taxon>
        <taxon>Muscidae</taxon>
        <taxon>Musca</taxon>
    </lineage>
</organism>
<gene>
    <name evidence="2" type="primary">LOC131800368</name>
</gene>
<reference evidence="2" key="1">
    <citation type="submission" date="2025-08" db="UniProtKB">
        <authorList>
            <consortium name="RefSeq"/>
        </authorList>
    </citation>
    <scope>IDENTIFICATION</scope>
    <source>
        <strain evidence="2">Aabys</strain>
        <tissue evidence="2">Whole body</tissue>
    </source>
</reference>
<proteinExistence type="predicted"/>
<name>A0ABM3UP53_MUSDO</name>